<accession>A0A316F4D0</accession>
<dbReference type="OrthoDB" id="4228691at2"/>
<keyword evidence="1 5" id="KW-0489">Methyltransferase</keyword>
<dbReference type="InterPro" id="IPR041698">
    <property type="entry name" value="Methyltransf_25"/>
</dbReference>
<evidence type="ECO:0000256" key="3">
    <source>
        <dbReference type="ARBA" id="ARBA00022691"/>
    </source>
</evidence>
<keyword evidence="2 5" id="KW-0808">Transferase</keyword>
<protein>
    <submittedName>
        <fullName evidence="5">Methyltransferase family protein</fullName>
    </submittedName>
</protein>
<name>A0A316F4D0_9ACTN</name>
<evidence type="ECO:0000313" key="5">
    <source>
        <dbReference type="EMBL" id="PWK40143.1"/>
    </source>
</evidence>
<keyword evidence="6" id="KW-1185">Reference proteome</keyword>
<dbReference type="PANTHER" id="PTHR43464:SF19">
    <property type="entry name" value="UBIQUINONE BIOSYNTHESIS O-METHYLTRANSFERASE, MITOCHONDRIAL"/>
    <property type="match status" value="1"/>
</dbReference>
<evidence type="ECO:0000313" key="6">
    <source>
        <dbReference type="Proteomes" id="UP000245697"/>
    </source>
</evidence>
<dbReference type="GO" id="GO:0032259">
    <property type="term" value="P:methylation"/>
    <property type="evidence" value="ECO:0007669"/>
    <property type="project" value="UniProtKB-KW"/>
</dbReference>
<evidence type="ECO:0000256" key="1">
    <source>
        <dbReference type="ARBA" id="ARBA00022603"/>
    </source>
</evidence>
<dbReference type="Gene3D" id="3.40.50.150">
    <property type="entry name" value="Vaccinia Virus protein VP39"/>
    <property type="match status" value="1"/>
</dbReference>
<reference evidence="5 6" key="1">
    <citation type="submission" date="2018-05" db="EMBL/GenBank/DDBJ databases">
        <title>Genomic Encyclopedia of Archaeal and Bacterial Type Strains, Phase II (KMG-II): from individual species to whole genera.</title>
        <authorList>
            <person name="Goeker M."/>
        </authorList>
    </citation>
    <scope>NUCLEOTIDE SEQUENCE [LARGE SCALE GENOMIC DNA]</scope>
    <source>
        <strain evidence="5 6">DSM 45184</strain>
    </source>
</reference>
<dbReference type="AlphaFoldDB" id="A0A316F4D0"/>
<dbReference type="InterPro" id="IPR029063">
    <property type="entry name" value="SAM-dependent_MTases_sf"/>
</dbReference>
<keyword evidence="3" id="KW-0949">S-adenosyl-L-methionine</keyword>
<dbReference type="CDD" id="cd02440">
    <property type="entry name" value="AdoMet_MTases"/>
    <property type="match status" value="1"/>
</dbReference>
<comment type="caution">
    <text evidence="5">The sequence shown here is derived from an EMBL/GenBank/DDBJ whole genome shotgun (WGS) entry which is preliminary data.</text>
</comment>
<sequence length="188" mass="19993">MTDYDDIYRDGTAPWEIGIAQPALDLDVTGPRVLDIGCGTGAVARELARRGHRVTGVDISAVAVDQARARAAAEGLDIDFRVGDARKLSLEPFDAIVDSGLLHSLHRYGDVDDYLDLLPRLAVPGGSLTILAISADGGHGWGVTGDYLLTTFAPPAWTGTTVTPVDVVAVTGTLPGFLLRTRRRRQTS</sequence>
<dbReference type="Proteomes" id="UP000245697">
    <property type="component" value="Unassembled WGS sequence"/>
</dbReference>
<proteinExistence type="predicted"/>
<organism evidence="5 6">
    <name type="scientific">Actinoplanes xinjiangensis</name>
    <dbReference type="NCBI Taxonomy" id="512350"/>
    <lineage>
        <taxon>Bacteria</taxon>
        <taxon>Bacillati</taxon>
        <taxon>Actinomycetota</taxon>
        <taxon>Actinomycetes</taxon>
        <taxon>Micromonosporales</taxon>
        <taxon>Micromonosporaceae</taxon>
        <taxon>Actinoplanes</taxon>
    </lineage>
</organism>
<gene>
    <name evidence="5" type="ORF">BC793_12082</name>
</gene>
<dbReference type="Pfam" id="PF13649">
    <property type="entry name" value="Methyltransf_25"/>
    <property type="match status" value="1"/>
</dbReference>
<evidence type="ECO:0000256" key="2">
    <source>
        <dbReference type="ARBA" id="ARBA00022679"/>
    </source>
</evidence>
<dbReference type="GO" id="GO:0008168">
    <property type="term" value="F:methyltransferase activity"/>
    <property type="evidence" value="ECO:0007669"/>
    <property type="project" value="UniProtKB-KW"/>
</dbReference>
<evidence type="ECO:0000259" key="4">
    <source>
        <dbReference type="Pfam" id="PF13649"/>
    </source>
</evidence>
<dbReference type="RefSeq" id="WP_109600112.1">
    <property type="nucleotide sequence ID" value="NZ_BONA01000074.1"/>
</dbReference>
<dbReference type="PANTHER" id="PTHR43464">
    <property type="entry name" value="METHYLTRANSFERASE"/>
    <property type="match status" value="1"/>
</dbReference>
<dbReference type="SUPFAM" id="SSF53335">
    <property type="entry name" value="S-adenosyl-L-methionine-dependent methyltransferases"/>
    <property type="match status" value="1"/>
</dbReference>
<dbReference type="EMBL" id="QGGR01000020">
    <property type="protein sequence ID" value="PWK40143.1"/>
    <property type="molecule type" value="Genomic_DNA"/>
</dbReference>
<feature type="domain" description="Methyltransferase" evidence="4">
    <location>
        <begin position="33"/>
        <end position="126"/>
    </location>
</feature>